<sequence length="581" mass="64192">MSHFYLVKNQKLVRNLPFFYRFLFLLLLLLQAPYSFAQWTRQQNAYKPRAEMVNVLYQDKMYSFGGIGTWPLVEPVPEVYDPVQNKWQLLAPMPTGKTVTHQGIVVVDDKIWHIGGRLDSTLGPLTSEVWIYNVTQNNWTKGPELKHPVTGKPIPWGGGGAALIGRTIHVVGGFIYTTCKSDQDQYHLTLDVDKWLANPQRTTWESKLAPMPIKRNHFSTIVFNGRMYVLGGQFGHDCGGGQDQKYSHVYNPLTDKWTQLADLPTVRSHCEASTFAADGKIYLVSGDGGPKNFTRFNPEANNGRGSWTDLPSFTLPRAFTAVSAKVIGKQLILAGGRPYNKHLPLIETYSAPFGRHNALKLGFLENCFTRQVESKEEIKVKNLLFTLEGEKQYRLSSSASWLKITKNAAGTALPSGTYVEATIAAAGLAPGSYQAVITAKGFGSGKAYADAQFCVNLKITKGSSLLAVTKTGNGSVTTSPSKKIYDYGEKVKLTAKAANGYTFVNWSGDASGSQNPLTIFLKGDRKITAHFRQKEPELTTVRINAGGYTQTIKGIIWGAALLVVIAKTTWREVLPAVRIQI</sequence>
<dbReference type="EMBL" id="QASA01000001">
    <property type="protein sequence ID" value="RDC63890.1"/>
    <property type="molecule type" value="Genomic_DNA"/>
</dbReference>
<name>A0A369QHW7_9BACT</name>
<evidence type="ECO:0000313" key="2">
    <source>
        <dbReference type="EMBL" id="RDC63890.1"/>
    </source>
</evidence>
<dbReference type="InterPro" id="IPR006652">
    <property type="entry name" value="Kelch_1"/>
</dbReference>
<dbReference type="Gene3D" id="2.120.10.80">
    <property type="entry name" value="Kelch-type beta propeller"/>
    <property type="match status" value="2"/>
</dbReference>
<dbReference type="Proteomes" id="UP000253919">
    <property type="component" value="Unassembled WGS sequence"/>
</dbReference>
<dbReference type="AlphaFoldDB" id="A0A369QHW7"/>
<dbReference type="OrthoDB" id="175993at2"/>
<dbReference type="PANTHER" id="PTHR45632">
    <property type="entry name" value="LD33804P"/>
    <property type="match status" value="1"/>
</dbReference>
<dbReference type="Pfam" id="PF24681">
    <property type="entry name" value="Kelch_KLHDC2_KLHL20_DRC7"/>
    <property type="match status" value="1"/>
</dbReference>
<dbReference type="GO" id="GO:0045135">
    <property type="term" value="F:poly(beta-D-mannuronate) lyase activity"/>
    <property type="evidence" value="ECO:0007669"/>
    <property type="project" value="UniProtKB-EC"/>
</dbReference>
<protein>
    <submittedName>
        <fullName evidence="2">Mannuronate-specific alginate lyase</fullName>
        <ecNumber evidence="2">4.2.2.3</ecNumber>
    </submittedName>
</protein>
<keyword evidence="2" id="KW-0456">Lyase</keyword>
<dbReference type="EC" id="4.2.2.3" evidence="2"/>
<dbReference type="SMART" id="SM00612">
    <property type="entry name" value="Kelch"/>
    <property type="match status" value="3"/>
</dbReference>
<dbReference type="InterPro" id="IPR015915">
    <property type="entry name" value="Kelch-typ_b-propeller"/>
</dbReference>
<dbReference type="Pfam" id="PF01344">
    <property type="entry name" value="Kelch_1"/>
    <property type="match status" value="1"/>
</dbReference>
<dbReference type="Pfam" id="PF18998">
    <property type="entry name" value="Flg_new_2"/>
    <property type="match status" value="1"/>
</dbReference>
<dbReference type="PANTHER" id="PTHR45632:SF17">
    <property type="entry name" value="KELCH-LIKE PROTEIN 31"/>
    <property type="match status" value="1"/>
</dbReference>
<feature type="domain" description="Bacterial repeat" evidence="1">
    <location>
        <begin position="466"/>
        <end position="534"/>
    </location>
</feature>
<comment type="caution">
    <text evidence="2">The sequence shown here is derived from an EMBL/GenBank/DDBJ whole genome shotgun (WGS) entry which is preliminary data.</text>
</comment>
<dbReference type="RefSeq" id="WP_115373117.1">
    <property type="nucleotide sequence ID" value="NZ_QASA01000001.1"/>
</dbReference>
<keyword evidence="3" id="KW-1185">Reference proteome</keyword>
<gene>
    <name evidence="2" type="primary">algL</name>
    <name evidence="2" type="ORF">AHMF7616_02499</name>
</gene>
<reference evidence="2 3" key="1">
    <citation type="submission" date="2018-04" db="EMBL/GenBank/DDBJ databases">
        <title>Adhaeribacter sp. HMF7616 genome sequencing and assembly.</title>
        <authorList>
            <person name="Kang H."/>
            <person name="Kang J."/>
            <person name="Cha I."/>
            <person name="Kim H."/>
            <person name="Joh K."/>
        </authorList>
    </citation>
    <scope>NUCLEOTIDE SEQUENCE [LARGE SCALE GENOMIC DNA]</scope>
    <source>
        <strain evidence="2 3">HMF7616</strain>
    </source>
</reference>
<evidence type="ECO:0000313" key="3">
    <source>
        <dbReference type="Proteomes" id="UP000253919"/>
    </source>
</evidence>
<dbReference type="SUPFAM" id="SSF117281">
    <property type="entry name" value="Kelch motif"/>
    <property type="match status" value="2"/>
</dbReference>
<dbReference type="InterPro" id="IPR044060">
    <property type="entry name" value="Bacterial_rp_domain"/>
</dbReference>
<evidence type="ECO:0000259" key="1">
    <source>
        <dbReference type="Pfam" id="PF18998"/>
    </source>
</evidence>
<proteinExistence type="predicted"/>
<organism evidence="2 3">
    <name type="scientific">Adhaeribacter pallidiroseus</name>
    <dbReference type="NCBI Taxonomy" id="2072847"/>
    <lineage>
        <taxon>Bacteria</taxon>
        <taxon>Pseudomonadati</taxon>
        <taxon>Bacteroidota</taxon>
        <taxon>Cytophagia</taxon>
        <taxon>Cytophagales</taxon>
        <taxon>Hymenobacteraceae</taxon>
        <taxon>Adhaeribacter</taxon>
    </lineage>
</organism>
<accession>A0A369QHW7</accession>